<evidence type="ECO:0000313" key="1">
    <source>
        <dbReference type="EMBL" id="RKN56015.1"/>
    </source>
</evidence>
<dbReference type="AlphaFoldDB" id="A0A3B0A5X4"/>
<dbReference type="Proteomes" id="UP000279968">
    <property type="component" value="Unassembled WGS sequence"/>
</dbReference>
<dbReference type="InterPro" id="IPR044925">
    <property type="entry name" value="His-Me_finger_sf"/>
</dbReference>
<dbReference type="SUPFAM" id="SSF54060">
    <property type="entry name" value="His-Me finger endonucleases"/>
    <property type="match status" value="1"/>
</dbReference>
<accession>A0A3B0A5X4</accession>
<dbReference type="EMBL" id="RBAN01000002">
    <property type="protein sequence ID" value="RKN56015.1"/>
    <property type="molecule type" value="Genomic_DNA"/>
</dbReference>
<reference evidence="1 2" key="1">
    <citation type="journal article" date="2015" name="Int. J. Syst. Evol. Microbiol.">
        <title>Micromonospora costi sp. nov., isolated from a leaf of Costus speciosus.</title>
        <authorList>
            <person name="Thawai C."/>
        </authorList>
    </citation>
    <scope>NUCLEOTIDE SEQUENCE [LARGE SCALE GENOMIC DNA]</scope>
    <source>
        <strain evidence="1 2">CS1-12</strain>
    </source>
</reference>
<dbReference type="Gene3D" id="3.40.1800.10">
    <property type="entry name" value="His-Me finger endonucleases"/>
    <property type="match status" value="1"/>
</dbReference>
<proteinExistence type="predicted"/>
<gene>
    <name evidence="1" type="ORF">D7193_15635</name>
</gene>
<comment type="caution">
    <text evidence="1">The sequence shown here is derived from an EMBL/GenBank/DDBJ whole genome shotgun (WGS) entry which is preliminary data.</text>
</comment>
<protein>
    <recommendedName>
        <fullName evidence="3">Recombination endonuclease VII</fullName>
    </recommendedName>
</protein>
<evidence type="ECO:0000313" key="2">
    <source>
        <dbReference type="Proteomes" id="UP000279968"/>
    </source>
</evidence>
<name>A0A3B0A5X4_9ACTN</name>
<dbReference type="InterPro" id="IPR004211">
    <property type="entry name" value="Endonuclease_7"/>
</dbReference>
<keyword evidence="2" id="KW-1185">Reference proteome</keyword>
<dbReference type="Pfam" id="PF02945">
    <property type="entry name" value="Endonuclease_7"/>
    <property type="match status" value="1"/>
</dbReference>
<sequence>MMPRAGPRVVEVRGDDPWQVCSLALPVRALGRHRITADRYRELRAAQDGVCAICQQANLRGPGAVPLYIDHDHVCCPDHHRTCGQCIRGLLCSGCNGSLGELELWGRLPYGDDGTWEAAALRYLAGAGCDPFDPQRRQAVESRHRERVAKWSEPCRCRVCRPAEPPPDDVTR</sequence>
<evidence type="ECO:0008006" key="3">
    <source>
        <dbReference type="Google" id="ProtNLM"/>
    </source>
</evidence>
<dbReference type="InterPro" id="IPR038563">
    <property type="entry name" value="Endonuclease_7_sf"/>
</dbReference>
<organism evidence="1 2">
    <name type="scientific">Micromonospora costi</name>
    <dbReference type="NCBI Taxonomy" id="1530042"/>
    <lineage>
        <taxon>Bacteria</taxon>
        <taxon>Bacillati</taxon>
        <taxon>Actinomycetota</taxon>
        <taxon>Actinomycetes</taxon>
        <taxon>Micromonosporales</taxon>
        <taxon>Micromonosporaceae</taxon>
        <taxon>Micromonospora</taxon>
    </lineage>
</organism>